<dbReference type="InterPro" id="IPR008271">
    <property type="entry name" value="Ser/Thr_kinase_AS"/>
</dbReference>
<dbReference type="InterPro" id="IPR000719">
    <property type="entry name" value="Prot_kinase_dom"/>
</dbReference>
<dbReference type="EMBL" id="CAUEEQ010028893">
    <property type="protein sequence ID" value="CAJ0948735.1"/>
    <property type="molecule type" value="Genomic_DNA"/>
</dbReference>
<dbReference type="SUPFAM" id="SSF56112">
    <property type="entry name" value="Protein kinase-like (PK-like)"/>
    <property type="match status" value="1"/>
</dbReference>
<keyword evidence="1 8" id="KW-0723">Serine/threonine-protein kinase</keyword>
<keyword evidence="5" id="KW-0418">Kinase</keyword>
<evidence type="ECO:0000256" key="7">
    <source>
        <dbReference type="PROSITE-ProRule" id="PRU10141"/>
    </source>
</evidence>
<dbReference type="Pfam" id="PF00069">
    <property type="entry name" value="Pkinase"/>
    <property type="match status" value="1"/>
</dbReference>
<dbReference type="Gene3D" id="1.10.510.10">
    <property type="entry name" value="Transferase(Phosphotransferase) domain 1"/>
    <property type="match status" value="2"/>
</dbReference>
<comment type="similarity">
    <text evidence="8">Belongs to the protein kinase superfamily.</text>
</comment>
<dbReference type="SMART" id="SM00220">
    <property type="entry name" value="S_TKc"/>
    <property type="match status" value="1"/>
</dbReference>
<dbReference type="Gene3D" id="3.30.200.20">
    <property type="entry name" value="Phosphorylase Kinase, domain 1"/>
    <property type="match status" value="1"/>
</dbReference>
<evidence type="ECO:0000313" key="11">
    <source>
        <dbReference type="Proteomes" id="UP001176940"/>
    </source>
</evidence>
<keyword evidence="6 7" id="KW-0067">ATP-binding</keyword>
<dbReference type="InterPro" id="IPR017441">
    <property type="entry name" value="Protein_kinase_ATP_BS"/>
</dbReference>
<dbReference type="PANTHER" id="PTHR24351">
    <property type="entry name" value="RIBOSOMAL PROTEIN S6 KINASE"/>
    <property type="match status" value="1"/>
</dbReference>
<protein>
    <recommendedName>
        <fullName evidence="9">Protein kinase domain-containing protein</fullName>
    </recommendedName>
</protein>
<sequence>MCVGMSGRRIAMAPYRRQSTAPQTCSGEENCISVNRFTFHSKIGEGAFGKVFLASDNITKKMLAIKTVTKGVSATAEEQLLMEKKILQLTPQNPFLMNSSITFQTKKHWCFAMDYASGGNLRSLLKKQGCFPLSTATILLHTSYMTLSVRSKTYVFSYSFPNRFYAAEIASGLQFLHKKGFIHRDLKPDNILIADSGHLKIADFGLAVNRMDGVSGRAGTAGYMAPEVITGKKYNAAADWFSFGIILYQMITGDQSCYWNSSDVPTYYLDSDTENIVEEVSRSRCLVISTGMLYKMMVQFSVGEIVLSSNLYGDFR</sequence>
<evidence type="ECO:0000256" key="8">
    <source>
        <dbReference type="RuleBase" id="RU000304"/>
    </source>
</evidence>
<evidence type="ECO:0000256" key="2">
    <source>
        <dbReference type="ARBA" id="ARBA00022553"/>
    </source>
</evidence>
<keyword evidence="2" id="KW-0597">Phosphoprotein</keyword>
<dbReference type="InterPro" id="IPR001245">
    <property type="entry name" value="Ser-Thr/Tyr_kinase_cat_dom"/>
</dbReference>
<gene>
    <name evidence="10" type="ORF">RIMI_LOCUS12268413</name>
</gene>
<feature type="binding site" evidence="7">
    <location>
        <position position="66"/>
    </location>
    <ligand>
        <name>ATP</name>
        <dbReference type="ChEBI" id="CHEBI:30616"/>
    </ligand>
</feature>
<dbReference type="PROSITE" id="PS50011">
    <property type="entry name" value="PROTEIN_KINASE_DOM"/>
    <property type="match status" value="1"/>
</dbReference>
<keyword evidence="4 7" id="KW-0547">Nucleotide-binding</keyword>
<accession>A0ABN9LRJ2</accession>
<evidence type="ECO:0000256" key="5">
    <source>
        <dbReference type="ARBA" id="ARBA00022777"/>
    </source>
</evidence>
<evidence type="ECO:0000256" key="6">
    <source>
        <dbReference type="ARBA" id="ARBA00022840"/>
    </source>
</evidence>
<proteinExistence type="inferred from homology"/>
<evidence type="ECO:0000256" key="3">
    <source>
        <dbReference type="ARBA" id="ARBA00022679"/>
    </source>
</evidence>
<evidence type="ECO:0000259" key="9">
    <source>
        <dbReference type="PROSITE" id="PS50011"/>
    </source>
</evidence>
<keyword evidence="11" id="KW-1185">Reference proteome</keyword>
<dbReference type="InterPro" id="IPR011009">
    <property type="entry name" value="Kinase-like_dom_sf"/>
</dbReference>
<reference evidence="10" key="1">
    <citation type="submission" date="2023-07" db="EMBL/GenBank/DDBJ databases">
        <authorList>
            <person name="Stuckert A."/>
        </authorList>
    </citation>
    <scope>NUCLEOTIDE SEQUENCE</scope>
</reference>
<dbReference type="Proteomes" id="UP001176940">
    <property type="component" value="Unassembled WGS sequence"/>
</dbReference>
<dbReference type="PROSITE" id="PS00108">
    <property type="entry name" value="PROTEIN_KINASE_ST"/>
    <property type="match status" value="1"/>
</dbReference>
<evidence type="ECO:0000256" key="4">
    <source>
        <dbReference type="ARBA" id="ARBA00022741"/>
    </source>
</evidence>
<dbReference type="PRINTS" id="PR00109">
    <property type="entry name" value="TYRKINASE"/>
</dbReference>
<comment type="caution">
    <text evidence="10">The sequence shown here is derived from an EMBL/GenBank/DDBJ whole genome shotgun (WGS) entry which is preliminary data.</text>
</comment>
<keyword evidence="3" id="KW-0808">Transferase</keyword>
<evidence type="ECO:0000313" key="10">
    <source>
        <dbReference type="EMBL" id="CAJ0948735.1"/>
    </source>
</evidence>
<name>A0ABN9LRJ2_9NEOB</name>
<organism evidence="10 11">
    <name type="scientific">Ranitomeya imitator</name>
    <name type="common">mimic poison frog</name>
    <dbReference type="NCBI Taxonomy" id="111125"/>
    <lineage>
        <taxon>Eukaryota</taxon>
        <taxon>Metazoa</taxon>
        <taxon>Chordata</taxon>
        <taxon>Craniata</taxon>
        <taxon>Vertebrata</taxon>
        <taxon>Euteleostomi</taxon>
        <taxon>Amphibia</taxon>
        <taxon>Batrachia</taxon>
        <taxon>Anura</taxon>
        <taxon>Neobatrachia</taxon>
        <taxon>Hyloidea</taxon>
        <taxon>Dendrobatidae</taxon>
        <taxon>Dendrobatinae</taxon>
        <taxon>Ranitomeya</taxon>
    </lineage>
</organism>
<feature type="domain" description="Protein kinase" evidence="9">
    <location>
        <begin position="37"/>
        <end position="316"/>
    </location>
</feature>
<evidence type="ECO:0000256" key="1">
    <source>
        <dbReference type="ARBA" id="ARBA00022527"/>
    </source>
</evidence>
<dbReference type="PROSITE" id="PS00107">
    <property type="entry name" value="PROTEIN_KINASE_ATP"/>
    <property type="match status" value="1"/>
</dbReference>